<accession>A0AAX3E408</accession>
<reference evidence="2" key="1">
    <citation type="journal article" date="2022" name="Biol. Control">
        <title>In silico genomic analysis of Rhodopseudomonas palustris strains revealed potential biocontrol agents and crop yield enhancers.</title>
        <authorList>
            <person name="Surachat K."/>
            <person name="Kantachote D."/>
            <person name="Deachamag P."/>
            <person name="Wonglapsuwan M."/>
        </authorList>
    </citation>
    <scope>NUCLEOTIDE SEQUENCE</scope>
    <source>
        <strain evidence="2">TLS06</strain>
    </source>
</reference>
<evidence type="ECO:0000313" key="2">
    <source>
        <dbReference type="EMBL" id="UYO41738.1"/>
    </source>
</evidence>
<dbReference type="RefSeq" id="WP_264076401.1">
    <property type="nucleotide sequence ID" value="NZ_CP076676.1"/>
</dbReference>
<name>A0AAX3E408_RHOPL</name>
<dbReference type="AlphaFoldDB" id="A0AAX3E408"/>
<evidence type="ECO:0000256" key="1">
    <source>
        <dbReference type="SAM" id="MobiDB-lite"/>
    </source>
</evidence>
<dbReference type="EMBL" id="CP076676">
    <property type="protein sequence ID" value="UYO41738.1"/>
    <property type="molecule type" value="Genomic_DNA"/>
</dbReference>
<feature type="compositionally biased region" description="Basic and acidic residues" evidence="1">
    <location>
        <begin position="1"/>
        <end position="14"/>
    </location>
</feature>
<evidence type="ECO:0000313" key="3">
    <source>
        <dbReference type="Proteomes" id="UP001163166"/>
    </source>
</evidence>
<organism evidence="2 3">
    <name type="scientific">Rhodopseudomonas palustris</name>
    <dbReference type="NCBI Taxonomy" id="1076"/>
    <lineage>
        <taxon>Bacteria</taxon>
        <taxon>Pseudomonadati</taxon>
        <taxon>Pseudomonadota</taxon>
        <taxon>Alphaproteobacteria</taxon>
        <taxon>Hyphomicrobiales</taxon>
        <taxon>Nitrobacteraceae</taxon>
        <taxon>Rhodopseudomonas</taxon>
    </lineage>
</organism>
<protein>
    <submittedName>
        <fullName evidence="2">Uncharacterized protein</fullName>
    </submittedName>
</protein>
<dbReference type="Proteomes" id="UP001163166">
    <property type="component" value="Chromosome"/>
</dbReference>
<proteinExistence type="predicted"/>
<gene>
    <name evidence="2" type="ORF">KQX62_10800</name>
</gene>
<feature type="region of interest" description="Disordered" evidence="1">
    <location>
        <begin position="1"/>
        <end position="27"/>
    </location>
</feature>
<sequence length="58" mass="6543">MMNFDPEHESKQMETSEAAGAQSEPSAVAMRVWARHRLRELAESGRLGMGSERARRRG</sequence>